<dbReference type="PANTHER" id="PTHR10302">
    <property type="entry name" value="SINGLE-STRANDED DNA-BINDING PROTEIN"/>
    <property type="match status" value="1"/>
</dbReference>
<dbReference type="AlphaFoldDB" id="A0AA39RUY6"/>
<dbReference type="CDD" id="cd04496">
    <property type="entry name" value="SSB_OBF"/>
    <property type="match status" value="1"/>
</dbReference>
<dbReference type="GO" id="GO:0042645">
    <property type="term" value="C:mitochondrial nucleoid"/>
    <property type="evidence" value="ECO:0007669"/>
    <property type="project" value="TreeGrafter"/>
</dbReference>
<dbReference type="NCBIfam" id="TIGR00621">
    <property type="entry name" value="ssb"/>
    <property type="match status" value="1"/>
</dbReference>
<evidence type="ECO:0000313" key="4">
    <source>
        <dbReference type="EMBL" id="KAK0581611.1"/>
    </source>
</evidence>
<keyword evidence="1 2" id="KW-0238">DNA-binding</keyword>
<name>A0AA39RUY6_ACESA</name>
<organism evidence="4 5">
    <name type="scientific">Acer saccharum</name>
    <name type="common">Sugar maple</name>
    <dbReference type="NCBI Taxonomy" id="4024"/>
    <lineage>
        <taxon>Eukaryota</taxon>
        <taxon>Viridiplantae</taxon>
        <taxon>Streptophyta</taxon>
        <taxon>Embryophyta</taxon>
        <taxon>Tracheophyta</taxon>
        <taxon>Spermatophyta</taxon>
        <taxon>Magnoliopsida</taxon>
        <taxon>eudicotyledons</taxon>
        <taxon>Gunneridae</taxon>
        <taxon>Pentapetalae</taxon>
        <taxon>rosids</taxon>
        <taxon>malvids</taxon>
        <taxon>Sapindales</taxon>
        <taxon>Sapindaceae</taxon>
        <taxon>Hippocastanoideae</taxon>
        <taxon>Acereae</taxon>
        <taxon>Acer</taxon>
    </lineage>
</organism>
<dbReference type="SUPFAM" id="SSF50249">
    <property type="entry name" value="Nucleic acid-binding proteins"/>
    <property type="match status" value="1"/>
</dbReference>
<dbReference type="GO" id="GO:0003697">
    <property type="term" value="F:single-stranded DNA binding"/>
    <property type="evidence" value="ECO:0007669"/>
    <property type="project" value="InterPro"/>
</dbReference>
<evidence type="ECO:0000256" key="2">
    <source>
        <dbReference type="PROSITE-ProRule" id="PRU00252"/>
    </source>
</evidence>
<comment type="caution">
    <text evidence="4">The sequence shown here is derived from an EMBL/GenBank/DDBJ whole genome shotgun (WGS) entry which is preliminary data.</text>
</comment>
<feature type="compositionally biased region" description="Polar residues" evidence="3">
    <location>
        <begin position="372"/>
        <end position="383"/>
    </location>
</feature>
<dbReference type="PROSITE" id="PS50935">
    <property type="entry name" value="SSB"/>
    <property type="match status" value="1"/>
</dbReference>
<dbReference type="InterPro" id="IPR000424">
    <property type="entry name" value="Primosome_PriB/ssb"/>
</dbReference>
<proteinExistence type="predicted"/>
<feature type="compositionally biased region" description="Acidic residues" evidence="3">
    <location>
        <begin position="347"/>
        <end position="359"/>
    </location>
</feature>
<feature type="region of interest" description="Disordered" evidence="3">
    <location>
        <begin position="339"/>
        <end position="403"/>
    </location>
</feature>
<protein>
    <submittedName>
        <fullName evidence="4">Uncharacterized protein</fullName>
    </submittedName>
</protein>
<dbReference type="PANTHER" id="PTHR10302:SF0">
    <property type="entry name" value="SINGLE-STRANDED DNA-BINDING PROTEIN, MITOCHONDRIAL"/>
    <property type="match status" value="1"/>
</dbReference>
<reference evidence="4" key="2">
    <citation type="submission" date="2023-06" db="EMBL/GenBank/DDBJ databases">
        <authorList>
            <person name="Swenson N.G."/>
            <person name="Wegrzyn J.L."/>
            <person name="Mcevoy S.L."/>
        </authorList>
    </citation>
    <scope>NUCLEOTIDE SEQUENCE</scope>
    <source>
        <strain evidence="4">NS2018</strain>
        <tissue evidence="4">Leaf</tissue>
    </source>
</reference>
<dbReference type="Pfam" id="PF00436">
    <property type="entry name" value="SSB"/>
    <property type="match status" value="1"/>
</dbReference>
<evidence type="ECO:0000256" key="3">
    <source>
        <dbReference type="SAM" id="MobiDB-lite"/>
    </source>
</evidence>
<keyword evidence="5" id="KW-1185">Reference proteome</keyword>
<dbReference type="InterPro" id="IPR012340">
    <property type="entry name" value="NA-bd_OB-fold"/>
</dbReference>
<reference evidence="4" key="1">
    <citation type="journal article" date="2022" name="Plant J.">
        <title>Strategies of tolerance reflected in two North American maple genomes.</title>
        <authorList>
            <person name="McEvoy S.L."/>
            <person name="Sezen U.U."/>
            <person name="Trouern-Trend A."/>
            <person name="McMahon S.M."/>
            <person name="Schaberg P.G."/>
            <person name="Yang J."/>
            <person name="Wegrzyn J.L."/>
            <person name="Swenson N.G."/>
        </authorList>
    </citation>
    <scope>NUCLEOTIDE SEQUENCE</scope>
    <source>
        <strain evidence="4">NS2018</strain>
    </source>
</reference>
<dbReference type="Proteomes" id="UP001168877">
    <property type="component" value="Unassembled WGS sequence"/>
</dbReference>
<accession>A0AA39RUY6</accession>
<dbReference type="InterPro" id="IPR011344">
    <property type="entry name" value="ssDNA-bd"/>
</dbReference>
<sequence>MALEQTLMSTTRKLFFSSPRKPLTNTRIPSLPLPKNFSFRHPSKSRLRCSIDYNEHQYSQAVYPKPAEIPWRKDLTNSVHLIGVVGIPVEIKHLPSGKVLAWSRLAIRKSATDTSWINLTFWDELAHVAYHHVEKGQQIYVSGRLISDMVESDDGKQQTYYKVVVQQLNFVEKSTPSGASYDRESNFMTAGKKFGNNAGNNMGSTEELWQAFFANPVDWWDNRNNKKNPKYPDFKHKDTGEALWVEGRNNPPWVKSQLAILDSRTSPFQSDSGRTHVNFIILEEASEESTSDVEDGVHLTEFETNTDHGLDDLDEQYLFAEDDIFGDFIREDYNQDGVNCGRPSFDGEGDSGCDFDVSDDSYASGQGDEDGISNTTTRMSSSPVPRPWIKTRSREILIPNQQH</sequence>
<evidence type="ECO:0000313" key="5">
    <source>
        <dbReference type="Proteomes" id="UP001168877"/>
    </source>
</evidence>
<dbReference type="EMBL" id="JAUESC010000384">
    <property type="protein sequence ID" value="KAK0581611.1"/>
    <property type="molecule type" value="Genomic_DNA"/>
</dbReference>
<evidence type="ECO:0000256" key="1">
    <source>
        <dbReference type="ARBA" id="ARBA00023125"/>
    </source>
</evidence>
<dbReference type="Gene3D" id="2.40.50.140">
    <property type="entry name" value="Nucleic acid-binding proteins"/>
    <property type="match status" value="1"/>
</dbReference>
<dbReference type="GO" id="GO:0006264">
    <property type="term" value="P:mitochondrial DNA replication"/>
    <property type="evidence" value="ECO:0007669"/>
    <property type="project" value="TreeGrafter"/>
</dbReference>
<gene>
    <name evidence="4" type="ORF">LWI29_015889</name>
</gene>